<keyword evidence="5" id="KW-0813">Transport</keyword>
<feature type="transmembrane region" description="Helical" evidence="5">
    <location>
        <begin position="270"/>
        <end position="289"/>
    </location>
</feature>
<dbReference type="CDD" id="cd06261">
    <property type="entry name" value="TM_PBP2"/>
    <property type="match status" value="1"/>
</dbReference>
<evidence type="ECO:0000256" key="3">
    <source>
        <dbReference type="ARBA" id="ARBA00022989"/>
    </source>
</evidence>
<feature type="transmembrane region" description="Helical" evidence="5">
    <location>
        <begin position="122"/>
        <end position="143"/>
    </location>
</feature>
<comment type="caution">
    <text evidence="7">The sequence shown here is derived from an EMBL/GenBank/DDBJ whole genome shotgun (WGS) entry which is preliminary data.</text>
</comment>
<proteinExistence type="inferred from homology"/>
<dbReference type="PANTHER" id="PTHR43496">
    <property type="entry name" value="PROTEIN LPLB"/>
    <property type="match status" value="1"/>
</dbReference>
<dbReference type="EMBL" id="JACHGJ010000002">
    <property type="protein sequence ID" value="MBB6480020.1"/>
    <property type="molecule type" value="Genomic_DNA"/>
</dbReference>
<keyword evidence="3 5" id="KW-1133">Transmembrane helix</keyword>
<evidence type="ECO:0000256" key="2">
    <source>
        <dbReference type="ARBA" id="ARBA00022692"/>
    </source>
</evidence>
<dbReference type="Proteomes" id="UP000587760">
    <property type="component" value="Unassembled WGS sequence"/>
</dbReference>
<comment type="subcellular location">
    <subcellularLocation>
        <location evidence="1 5">Cell membrane</location>
        <topology evidence="1 5">Multi-pass membrane protein</topology>
    </subcellularLocation>
</comment>
<organism evidence="7 8">
    <name type="scientific">Spirochaeta isovalerica</name>
    <dbReference type="NCBI Taxonomy" id="150"/>
    <lineage>
        <taxon>Bacteria</taxon>
        <taxon>Pseudomonadati</taxon>
        <taxon>Spirochaetota</taxon>
        <taxon>Spirochaetia</taxon>
        <taxon>Spirochaetales</taxon>
        <taxon>Spirochaetaceae</taxon>
        <taxon>Spirochaeta</taxon>
    </lineage>
</organism>
<gene>
    <name evidence="7" type="ORF">HNR50_001678</name>
</gene>
<dbReference type="Pfam" id="PF00528">
    <property type="entry name" value="BPD_transp_1"/>
    <property type="match status" value="1"/>
</dbReference>
<name>A0A841RAI0_9SPIO</name>
<evidence type="ECO:0000259" key="6">
    <source>
        <dbReference type="PROSITE" id="PS50928"/>
    </source>
</evidence>
<evidence type="ECO:0000256" key="4">
    <source>
        <dbReference type="ARBA" id="ARBA00023136"/>
    </source>
</evidence>
<protein>
    <submittedName>
        <fullName evidence="7">Putative aldouronate transport system permease protein</fullName>
    </submittedName>
</protein>
<comment type="similarity">
    <text evidence="5">Belongs to the binding-protein-dependent transport system permease family.</text>
</comment>
<dbReference type="PANTHER" id="PTHR43496:SF1">
    <property type="entry name" value="POLYGALACTURONAN_RHAMNOGALACTURONAN TRANSPORT SYSTEM PERMEASE PROTEIN YTEP"/>
    <property type="match status" value="1"/>
</dbReference>
<accession>A0A841RAI0</accession>
<dbReference type="AlphaFoldDB" id="A0A841RAI0"/>
<reference evidence="7 8" key="1">
    <citation type="submission" date="2020-08" db="EMBL/GenBank/DDBJ databases">
        <title>Genomic Encyclopedia of Type Strains, Phase IV (KMG-IV): sequencing the most valuable type-strain genomes for metagenomic binning, comparative biology and taxonomic classification.</title>
        <authorList>
            <person name="Goeker M."/>
        </authorList>
    </citation>
    <scope>NUCLEOTIDE SEQUENCE [LARGE SCALE GENOMIC DNA]</scope>
    <source>
        <strain evidence="7 8">DSM 2461</strain>
    </source>
</reference>
<feature type="transmembrane region" description="Helical" evidence="5">
    <location>
        <begin position="212"/>
        <end position="234"/>
    </location>
</feature>
<sequence length="305" mass="34203">MTRNKLKKKSLINQKELWIMLIPVLLYFVLFKYLPMGGVIIAFQRYSPFRGVAGSPWVGFEYFRQFFSSIYFGRVLRNTLMIGLFDLAFGFPAPIILALLLNGIGNKTFKKATQTVTLLPHFVSYVVVAGIALNMLSPSTGVINAFRMKLGLDSIYFMQESKYFWGIFTSLRIIKESGFAAIIYLAALSAIDPTLYEAARCDGASRPQQLRHVTLPGIIPTIVIMFIIKVGKIISISFEQVLLLQNDVILDTSEVISTLVYRRGLVNADYSYATAVGLFETFVALVLVLSSNAIARRMKSESSLW</sequence>
<evidence type="ECO:0000313" key="8">
    <source>
        <dbReference type="Proteomes" id="UP000587760"/>
    </source>
</evidence>
<evidence type="ECO:0000256" key="1">
    <source>
        <dbReference type="ARBA" id="ARBA00004651"/>
    </source>
</evidence>
<dbReference type="RefSeq" id="WP_184745777.1">
    <property type="nucleotide sequence ID" value="NZ_JACHGJ010000002.1"/>
</dbReference>
<dbReference type="InterPro" id="IPR035906">
    <property type="entry name" value="MetI-like_sf"/>
</dbReference>
<keyword evidence="2 5" id="KW-0812">Transmembrane</keyword>
<keyword evidence="4 5" id="KW-0472">Membrane</keyword>
<feature type="transmembrane region" description="Helical" evidence="5">
    <location>
        <begin position="80"/>
        <end position="101"/>
    </location>
</feature>
<evidence type="ECO:0000256" key="5">
    <source>
        <dbReference type="RuleBase" id="RU363032"/>
    </source>
</evidence>
<dbReference type="GO" id="GO:0055085">
    <property type="term" value="P:transmembrane transport"/>
    <property type="evidence" value="ECO:0007669"/>
    <property type="project" value="InterPro"/>
</dbReference>
<dbReference type="SUPFAM" id="SSF161098">
    <property type="entry name" value="MetI-like"/>
    <property type="match status" value="1"/>
</dbReference>
<evidence type="ECO:0000313" key="7">
    <source>
        <dbReference type="EMBL" id="MBB6480020.1"/>
    </source>
</evidence>
<feature type="domain" description="ABC transmembrane type-1" evidence="6">
    <location>
        <begin position="76"/>
        <end position="291"/>
    </location>
</feature>
<dbReference type="GO" id="GO:0005886">
    <property type="term" value="C:plasma membrane"/>
    <property type="evidence" value="ECO:0007669"/>
    <property type="project" value="UniProtKB-SubCell"/>
</dbReference>
<dbReference type="Gene3D" id="1.10.3720.10">
    <property type="entry name" value="MetI-like"/>
    <property type="match status" value="1"/>
</dbReference>
<dbReference type="InterPro" id="IPR000515">
    <property type="entry name" value="MetI-like"/>
</dbReference>
<feature type="transmembrane region" description="Helical" evidence="5">
    <location>
        <begin position="21"/>
        <end position="43"/>
    </location>
</feature>
<feature type="transmembrane region" description="Helical" evidence="5">
    <location>
        <begin position="163"/>
        <end position="191"/>
    </location>
</feature>
<dbReference type="PROSITE" id="PS50928">
    <property type="entry name" value="ABC_TM1"/>
    <property type="match status" value="1"/>
</dbReference>
<keyword evidence="8" id="KW-1185">Reference proteome</keyword>